<dbReference type="Proteomes" id="UP000252085">
    <property type="component" value="Unassembled WGS sequence"/>
</dbReference>
<comment type="caution">
    <text evidence="1">The sequence shown here is derived from an EMBL/GenBank/DDBJ whole genome shotgun (WGS) entry which is preliminary data.</text>
</comment>
<evidence type="ECO:0000313" key="1">
    <source>
        <dbReference type="EMBL" id="RCJ38576.1"/>
    </source>
</evidence>
<evidence type="ECO:0000313" key="2">
    <source>
        <dbReference type="Proteomes" id="UP000252085"/>
    </source>
</evidence>
<gene>
    <name evidence="1" type="ORF">A6769_09260</name>
</gene>
<protein>
    <recommendedName>
        <fullName evidence="3">Methyltransferase domain-containing protein</fullName>
    </recommendedName>
</protein>
<dbReference type="EMBL" id="LXQE01000117">
    <property type="protein sequence ID" value="RCJ38576.1"/>
    <property type="molecule type" value="Genomic_DNA"/>
</dbReference>
<dbReference type="SUPFAM" id="SSF53335">
    <property type="entry name" value="S-adenosyl-L-methionine-dependent methyltransferases"/>
    <property type="match status" value="1"/>
</dbReference>
<accession>A0A367RPU4</accession>
<reference evidence="1 2" key="1">
    <citation type="submission" date="2016-04" db="EMBL/GenBank/DDBJ databases">
        <authorList>
            <person name="Evans L.H."/>
            <person name="Alamgir A."/>
            <person name="Owens N."/>
            <person name="Weber N.D."/>
            <person name="Virtaneva K."/>
            <person name="Barbian K."/>
            <person name="Babar A."/>
            <person name="Rosenke K."/>
        </authorList>
    </citation>
    <scope>NUCLEOTIDE SEQUENCE [LARGE SCALE GENOMIC DNA]</scope>
    <source>
        <strain evidence="1">NIES-2108</strain>
    </source>
</reference>
<proteinExistence type="predicted"/>
<organism evidence="1 2">
    <name type="scientific">Nostoc punctiforme NIES-2108</name>
    <dbReference type="NCBI Taxonomy" id="1356359"/>
    <lineage>
        <taxon>Bacteria</taxon>
        <taxon>Bacillati</taxon>
        <taxon>Cyanobacteriota</taxon>
        <taxon>Cyanophyceae</taxon>
        <taxon>Nostocales</taxon>
        <taxon>Nostocaceae</taxon>
        <taxon>Nostoc</taxon>
    </lineage>
</organism>
<dbReference type="Gene3D" id="3.40.50.150">
    <property type="entry name" value="Vaccinia Virus protein VP39"/>
    <property type="match status" value="1"/>
</dbReference>
<sequence>MTDDSTITHEAFKQFERDKFSLVAQEYDRALAKLTGGIASVTSQVDEAILDAVEAKSGIRLLDVACGTGWLSAAALQRPGYSNRIRLCREDGGHCQSAMSSRVIPSWGC</sequence>
<name>A0A367RPU4_NOSPU</name>
<evidence type="ECO:0008006" key="3">
    <source>
        <dbReference type="Google" id="ProtNLM"/>
    </source>
</evidence>
<dbReference type="AlphaFoldDB" id="A0A367RPU4"/>
<dbReference type="InterPro" id="IPR029063">
    <property type="entry name" value="SAM-dependent_MTases_sf"/>
</dbReference>